<dbReference type="HOGENOM" id="CLU_037408_1_1_9"/>
<dbReference type="Pfam" id="PF00571">
    <property type="entry name" value="CBS"/>
    <property type="match status" value="2"/>
</dbReference>
<evidence type="ECO:0000313" key="12">
    <source>
        <dbReference type="Proteomes" id="UP000003178"/>
    </source>
</evidence>
<sequence>MDKMDRTQETSQDLLDEVKSLIENHKYFELRELLEEYHIIDIYDVMENLEDEGMQVKLFEILPSDMAASILEESGVEFFSRMISKLEIEHAKNILECMSLGDMADILNELEEDERLKIIDYLNPEDAEEVKELLFYEDDTAGGTMTKGYISINKDMTALQAIEKMREEAEDAETIYYIYVVDDEEKLVGVLSLRELIVARDEAIVEDLMIENLISVYDYEDREEAVRLVSKYNLVAIPVVDREGKLRGIIKVDDIIDVMEEEANEDMYKLAGSSEHERDTAEDENSTLSQQILSSIRGRMPWLLLTLIGGLLASSLMANFDTLIRTNFVELLFFVPLVIGMGGNVGCQASSVTIITLSNREISGKDIAKEALVGIITGLICGIITAAVILFVKHNVNMALVISISLFVNMVIGALIGVLAPVMLTKMDSDPATISAPVISTILDIIGIGAYYLTSSMLLSQIIG</sequence>
<dbReference type="Gene3D" id="1.25.60.10">
    <property type="entry name" value="MgtE N-terminal domain-like"/>
    <property type="match status" value="1"/>
</dbReference>
<evidence type="ECO:0000256" key="6">
    <source>
        <dbReference type="ARBA" id="ARBA00022989"/>
    </source>
</evidence>
<dbReference type="GO" id="GO:0015095">
    <property type="term" value="F:magnesium ion transmembrane transporter activity"/>
    <property type="evidence" value="ECO:0007669"/>
    <property type="project" value="UniProtKB-UniRule"/>
</dbReference>
<evidence type="ECO:0000259" key="10">
    <source>
        <dbReference type="PROSITE" id="PS51371"/>
    </source>
</evidence>
<evidence type="ECO:0000256" key="3">
    <source>
        <dbReference type="ARBA" id="ARBA00022448"/>
    </source>
</evidence>
<reference evidence="11 12" key="2">
    <citation type="submission" date="2008-10" db="EMBL/GenBank/DDBJ databases">
        <title>Draft genome sequence of Clostridium hiranonis (DSM 13275).</title>
        <authorList>
            <person name="Sudarsanam P."/>
            <person name="Ley R."/>
            <person name="Guruge J."/>
            <person name="Turnbaugh P.J."/>
            <person name="Mahowald M."/>
            <person name="Liep D."/>
            <person name="Gordon J."/>
        </authorList>
    </citation>
    <scope>NUCLEOTIDE SEQUENCE [LARGE SCALE GENOMIC DNA]</scope>
    <source>
        <strain evidence="11 12">DSM 13275</strain>
    </source>
</reference>
<keyword evidence="6 9" id="KW-1133">Transmembrane helix</keyword>
<name>B6G1Q4_PEPHT</name>
<keyword evidence="4 9" id="KW-0812">Transmembrane</keyword>
<comment type="function">
    <text evidence="9">Acts as a magnesium transporter.</text>
</comment>
<keyword evidence="5 9" id="KW-0460">Magnesium</keyword>
<dbReference type="InterPro" id="IPR036739">
    <property type="entry name" value="SLC41_membr_dom_sf"/>
</dbReference>
<comment type="subunit">
    <text evidence="9">Homodimer.</text>
</comment>
<keyword evidence="8" id="KW-0129">CBS domain</keyword>
<feature type="transmembrane region" description="Helical" evidence="9">
    <location>
        <begin position="398"/>
        <end position="422"/>
    </location>
</feature>
<dbReference type="InterPro" id="IPR038076">
    <property type="entry name" value="MgtE_N_sf"/>
</dbReference>
<evidence type="ECO:0000256" key="9">
    <source>
        <dbReference type="RuleBase" id="RU362011"/>
    </source>
</evidence>
<evidence type="ECO:0000313" key="11">
    <source>
        <dbReference type="EMBL" id="EEA84307.1"/>
    </source>
</evidence>
<feature type="transmembrane region" description="Helical" evidence="9">
    <location>
        <begin position="371"/>
        <end position="392"/>
    </location>
</feature>
<dbReference type="SMART" id="SM00924">
    <property type="entry name" value="MgtE_N"/>
    <property type="match status" value="1"/>
</dbReference>
<dbReference type="Proteomes" id="UP000003178">
    <property type="component" value="Unassembled WGS sequence"/>
</dbReference>
<evidence type="ECO:0000256" key="2">
    <source>
        <dbReference type="ARBA" id="ARBA00009749"/>
    </source>
</evidence>
<evidence type="ECO:0000256" key="1">
    <source>
        <dbReference type="ARBA" id="ARBA00004141"/>
    </source>
</evidence>
<dbReference type="InterPro" id="IPR046342">
    <property type="entry name" value="CBS_dom_sf"/>
</dbReference>
<dbReference type="EMBL" id="ABWP01000076">
    <property type="protein sequence ID" value="EEA84307.1"/>
    <property type="molecule type" value="Genomic_DNA"/>
</dbReference>
<dbReference type="InterPro" id="IPR006669">
    <property type="entry name" value="MgtE_transporter"/>
</dbReference>
<reference evidence="11 12" key="1">
    <citation type="submission" date="2008-09" db="EMBL/GenBank/DDBJ databases">
        <authorList>
            <person name="Fulton L."/>
            <person name="Clifton S."/>
            <person name="Fulton B."/>
            <person name="Xu J."/>
            <person name="Minx P."/>
            <person name="Pepin K.H."/>
            <person name="Johnson M."/>
            <person name="Thiruvilangam P."/>
            <person name="Bhonagiri V."/>
            <person name="Nash W.E."/>
            <person name="Mardis E.R."/>
            <person name="Wilson R.K."/>
        </authorList>
    </citation>
    <scope>NUCLEOTIDE SEQUENCE [LARGE SCALE GENOMIC DNA]</scope>
    <source>
        <strain evidence="11 12">DSM 13275</strain>
    </source>
</reference>
<keyword evidence="3 9" id="KW-0813">Transport</keyword>
<feature type="domain" description="CBS" evidence="10">
    <location>
        <begin position="145"/>
        <end position="208"/>
    </location>
</feature>
<dbReference type="GO" id="GO:0046872">
    <property type="term" value="F:metal ion binding"/>
    <property type="evidence" value="ECO:0007669"/>
    <property type="project" value="UniProtKB-KW"/>
</dbReference>
<dbReference type="NCBIfam" id="TIGR00400">
    <property type="entry name" value="mgtE"/>
    <property type="match status" value="1"/>
</dbReference>
<comment type="subcellular location">
    <subcellularLocation>
        <location evidence="9">Cell membrane</location>
        <topology evidence="9">Multi-pass membrane protein</topology>
    </subcellularLocation>
    <subcellularLocation>
        <location evidence="1">Membrane</location>
        <topology evidence="1">Multi-pass membrane protein</topology>
    </subcellularLocation>
</comment>
<keyword evidence="12" id="KW-1185">Reference proteome</keyword>
<dbReference type="STRING" id="500633.CLOHIR_02061"/>
<dbReference type="Gene3D" id="1.10.357.20">
    <property type="entry name" value="SLC41 divalent cation transporters, integral membrane domain"/>
    <property type="match status" value="1"/>
</dbReference>
<dbReference type="SUPFAM" id="SSF54631">
    <property type="entry name" value="CBS-domain pair"/>
    <property type="match status" value="1"/>
</dbReference>
<gene>
    <name evidence="11" type="ORF">CLOHIR_02061</name>
</gene>
<keyword evidence="9" id="KW-1003">Cell membrane</keyword>
<dbReference type="InterPro" id="IPR000644">
    <property type="entry name" value="CBS_dom"/>
</dbReference>
<dbReference type="AlphaFoldDB" id="B6G1Q4"/>
<feature type="domain" description="CBS" evidence="10">
    <location>
        <begin position="209"/>
        <end position="267"/>
    </location>
</feature>
<feature type="transmembrane region" description="Helical" evidence="9">
    <location>
        <begin position="332"/>
        <end position="359"/>
    </location>
</feature>
<dbReference type="PANTHER" id="PTHR43773:SF1">
    <property type="entry name" value="MAGNESIUM TRANSPORTER MGTE"/>
    <property type="match status" value="1"/>
</dbReference>
<dbReference type="PANTHER" id="PTHR43773">
    <property type="entry name" value="MAGNESIUM TRANSPORTER MGTE"/>
    <property type="match status" value="1"/>
</dbReference>
<keyword evidence="7 9" id="KW-0472">Membrane</keyword>
<evidence type="ECO:0000256" key="4">
    <source>
        <dbReference type="ARBA" id="ARBA00022692"/>
    </source>
</evidence>
<evidence type="ECO:0000256" key="8">
    <source>
        <dbReference type="PROSITE-ProRule" id="PRU00703"/>
    </source>
</evidence>
<dbReference type="eggNOG" id="COG2239">
    <property type="taxonomic scope" value="Bacteria"/>
</dbReference>
<evidence type="ECO:0000256" key="7">
    <source>
        <dbReference type="ARBA" id="ARBA00023136"/>
    </source>
</evidence>
<proteinExistence type="inferred from homology"/>
<feature type="transmembrane region" description="Helical" evidence="9">
    <location>
        <begin position="302"/>
        <end position="320"/>
    </location>
</feature>
<dbReference type="SMART" id="SM00116">
    <property type="entry name" value="CBS"/>
    <property type="match status" value="2"/>
</dbReference>
<dbReference type="PROSITE" id="PS51371">
    <property type="entry name" value="CBS"/>
    <property type="match status" value="2"/>
</dbReference>
<protein>
    <recommendedName>
        <fullName evidence="9">Magnesium transporter MgtE</fullName>
    </recommendedName>
</protein>
<accession>B6G1Q4</accession>
<feature type="transmembrane region" description="Helical" evidence="9">
    <location>
        <begin position="434"/>
        <end position="454"/>
    </location>
</feature>
<dbReference type="CDD" id="cd04606">
    <property type="entry name" value="CBS_pair_Mg_transporter"/>
    <property type="match status" value="1"/>
</dbReference>
<dbReference type="SUPFAM" id="SSF158791">
    <property type="entry name" value="MgtE N-terminal domain-like"/>
    <property type="match status" value="1"/>
</dbReference>
<dbReference type="SUPFAM" id="SSF161093">
    <property type="entry name" value="MgtE membrane domain-like"/>
    <property type="match status" value="1"/>
</dbReference>
<evidence type="ECO:0000256" key="5">
    <source>
        <dbReference type="ARBA" id="ARBA00022842"/>
    </source>
</evidence>
<dbReference type="InterPro" id="IPR006668">
    <property type="entry name" value="Mg_transptr_MgtE_intracell_dom"/>
</dbReference>
<dbReference type="InterPro" id="IPR006667">
    <property type="entry name" value="SLC41_membr_dom"/>
</dbReference>
<keyword evidence="9" id="KW-0479">Metal-binding</keyword>
<comment type="similarity">
    <text evidence="2 9">Belongs to the SLC41A transporter family.</text>
</comment>
<dbReference type="Pfam" id="PF01769">
    <property type="entry name" value="MgtE"/>
    <property type="match status" value="1"/>
</dbReference>
<comment type="caution">
    <text evidence="11">The sequence shown here is derived from an EMBL/GenBank/DDBJ whole genome shotgun (WGS) entry which is preliminary data.</text>
</comment>
<dbReference type="Gene3D" id="3.10.580.10">
    <property type="entry name" value="CBS-domain"/>
    <property type="match status" value="1"/>
</dbReference>
<dbReference type="GO" id="GO:0005886">
    <property type="term" value="C:plasma membrane"/>
    <property type="evidence" value="ECO:0007669"/>
    <property type="project" value="UniProtKB-SubCell"/>
</dbReference>
<dbReference type="Pfam" id="PF03448">
    <property type="entry name" value="MgtE_N"/>
    <property type="match status" value="1"/>
</dbReference>
<organism evidence="11 12">
    <name type="scientific">Peptacetobacter hiranonis (strain DSM 13275 / JCM 10541 / KCTC 15199 / TO-931)</name>
    <name type="common">Clostridium hiranonis</name>
    <dbReference type="NCBI Taxonomy" id="500633"/>
    <lineage>
        <taxon>Bacteria</taxon>
        <taxon>Bacillati</taxon>
        <taxon>Bacillota</taxon>
        <taxon>Clostridia</taxon>
        <taxon>Peptostreptococcales</taxon>
        <taxon>Peptostreptococcaceae</taxon>
        <taxon>Peptacetobacter</taxon>
    </lineage>
</organism>